<reference evidence="1" key="1">
    <citation type="submission" date="2016-04" db="EMBL/GenBank/DDBJ databases">
        <authorList>
            <person name="Evans L.H."/>
            <person name="Alamgir A."/>
            <person name="Owens N."/>
            <person name="Weber N.D."/>
            <person name="Virtaneva K."/>
            <person name="Barbian K."/>
            <person name="Babar A."/>
            <person name="Rosenke K."/>
        </authorList>
    </citation>
    <scope>NUCLEOTIDE SEQUENCE</scope>
    <source>
        <strain evidence="1">86</strain>
    </source>
</reference>
<accession>A0A212KA09</accession>
<proteinExistence type="predicted"/>
<sequence length="60" mass="6541">MRQFNILAQELTTLMIRICEDRIASAPGSPVERKALAASVLAVQEALKTFVAVELAVKNN</sequence>
<organism evidence="1">
    <name type="scientific">uncultured delta proteobacterium</name>
    <dbReference type="NCBI Taxonomy" id="34034"/>
    <lineage>
        <taxon>Bacteria</taxon>
        <taxon>Deltaproteobacteria</taxon>
        <taxon>environmental samples</taxon>
    </lineage>
</organism>
<dbReference type="AlphaFoldDB" id="A0A212KA09"/>
<gene>
    <name evidence="1" type="ORF">KL86DPRO_40080</name>
</gene>
<protein>
    <submittedName>
        <fullName evidence="1">Uncharacterized protein</fullName>
    </submittedName>
</protein>
<evidence type="ECO:0000313" key="1">
    <source>
        <dbReference type="EMBL" id="SBW08355.1"/>
    </source>
</evidence>
<dbReference type="EMBL" id="FLUQ01000004">
    <property type="protein sequence ID" value="SBW08355.1"/>
    <property type="molecule type" value="Genomic_DNA"/>
</dbReference>
<name>A0A212KA09_9DELT</name>